<proteinExistence type="predicted"/>
<keyword evidence="1" id="KW-1133">Transmembrane helix</keyword>
<feature type="non-terminal residue" evidence="2">
    <location>
        <position position="108"/>
    </location>
</feature>
<dbReference type="EMBL" id="CAJNNV010024413">
    <property type="protein sequence ID" value="CAE8609797.1"/>
    <property type="molecule type" value="Genomic_DNA"/>
</dbReference>
<dbReference type="AlphaFoldDB" id="A0A813F5T1"/>
<keyword evidence="3" id="KW-1185">Reference proteome</keyword>
<dbReference type="Proteomes" id="UP000654075">
    <property type="component" value="Unassembled WGS sequence"/>
</dbReference>
<evidence type="ECO:0000313" key="3">
    <source>
        <dbReference type="Proteomes" id="UP000654075"/>
    </source>
</evidence>
<protein>
    <submittedName>
        <fullName evidence="2">Uncharacterized protein</fullName>
    </submittedName>
</protein>
<reference evidence="2" key="1">
    <citation type="submission" date="2021-02" db="EMBL/GenBank/DDBJ databases">
        <authorList>
            <person name="Dougan E. K."/>
            <person name="Rhodes N."/>
            <person name="Thang M."/>
            <person name="Chan C."/>
        </authorList>
    </citation>
    <scope>NUCLEOTIDE SEQUENCE</scope>
</reference>
<sequence length="108" mass="11398">NSNSSNTAGGLAEQSCCCALCNSAAPARVQRQSVVALSQCSASQFRLNRARCCCKFSLVRLGSAPMCVTHVLKYAVVVVVVVVVVVDVNVVIVDVVIVDVYVVLVRVV</sequence>
<comment type="caution">
    <text evidence="2">The sequence shown here is derived from an EMBL/GenBank/DDBJ whole genome shotgun (WGS) entry which is preliminary data.</text>
</comment>
<feature type="non-terminal residue" evidence="2">
    <location>
        <position position="1"/>
    </location>
</feature>
<keyword evidence="1" id="KW-0812">Transmembrane</keyword>
<feature type="transmembrane region" description="Helical" evidence="1">
    <location>
        <begin position="74"/>
        <end position="104"/>
    </location>
</feature>
<evidence type="ECO:0000313" key="2">
    <source>
        <dbReference type="EMBL" id="CAE8609797.1"/>
    </source>
</evidence>
<name>A0A813F5T1_POLGL</name>
<accession>A0A813F5T1</accession>
<evidence type="ECO:0000256" key="1">
    <source>
        <dbReference type="SAM" id="Phobius"/>
    </source>
</evidence>
<keyword evidence="1" id="KW-0472">Membrane</keyword>
<organism evidence="2 3">
    <name type="scientific">Polarella glacialis</name>
    <name type="common">Dinoflagellate</name>
    <dbReference type="NCBI Taxonomy" id="89957"/>
    <lineage>
        <taxon>Eukaryota</taxon>
        <taxon>Sar</taxon>
        <taxon>Alveolata</taxon>
        <taxon>Dinophyceae</taxon>
        <taxon>Suessiales</taxon>
        <taxon>Suessiaceae</taxon>
        <taxon>Polarella</taxon>
    </lineage>
</organism>
<gene>
    <name evidence="2" type="ORF">PGLA1383_LOCUS27627</name>
</gene>